<accession>A0A6C0CZ52</accession>
<feature type="region of interest" description="Disordered" evidence="1">
    <location>
        <begin position="129"/>
        <end position="212"/>
    </location>
</feature>
<evidence type="ECO:0000313" key="2">
    <source>
        <dbReference type="EMBL" id="QHT09547.1"/>
    </source>
</evidence>
<proteinExistence type="predicted"/>
<evidence type="ECO:0000256" key="1">
    <source>
        <dbReference type="SAM" id="MobiDB-lite"/>
    </source>
</evidence>
<name>A0A6C0CZ52_9ZZZZ</name>
<feature type="compositionally biased region" description="Acidic residues" evidence="1">
    <location>
        <begin position="158"/>
        <end position="184"/>
    </location>
</feature>
<sequence>MEHKNLSVMLYSKYSKKCNDFIALLKTPNLGVDLTQLLNLNLICVDNENIRAQIIKSNKIQITEVPCVLNIYPDGGVEKYEGVTAFQWITEIINKYQAQVQAQVQAQLQEQVQHQAQLQTQIQAQSAKSQSAKAQSAKSHSGKNAKLELPKETLIEDLISESEEDDIEEENYSDKNDEDDEDTVEPPMAPIRSNSGNYEFSNKFKGKGKKEKKVAPIVVENNTTVKKGNLMAAAMAMQKLREVEDDSKRPPLLK</sequence>
<protein>
    <recommendedName>
        <fullName evidence="3">Thioredoxin domain-containing protein</fullName>
    </recommendedName>
</protein>
<organism evidence="2">
    <name type="scientific">viral metagenome</name>
    <dbReference type="NCBI Taxonomy" id="1070528"/>
    <lineage>
        <taxon>unclassified sequences</taxon>
        <taxon>metagenomes</taxon>
        <taxon>organismal metagenomes</taxon>
    </lineage>
</organism>
<reference evidence="2" key="1">
    <citation type="journal article" date="2020" name="Nature">
        <title>Giant virus diversity and host interactions through global metagenomics.</title>
        <authorList>
            <person name="Schulz F."/>
            <person name="Roux S."/>
            <person name="Paez-Espino D."/>
            <person name="Jungbluth S."/>
            <person name="Walsh D.A."/>
            <person name="Denef V.J."/>
            <person name="McMahon K.D."/>
            <person name="Konstantinidis K.T."/>
            <person name="Eloe-Fadrosh E.A."/>
            <person name="Kyrpides N.C."/>
            <person name="Woyke T."/>
        </authorList>
    </citation>
    <scope>NUCLEOTIDE SEQUENCE</scope>
    <source>
        <strain evidence="2">GVMAG-M-3300023174-102</strain>
    </source>
</reference>
<dbReference type="EMBL" id="MN739512">
    <property type="protein sequence ID" value="QHT09547.1"/>
    <property type="molecule type" value="Genomic_DNA"/>
</dbReference>
<feature type="compositionally biased region" description="Basic and acidic residues" evidence="1">
    <location>
        <begin position="145"/>
        <end position="154"/>
    </location>
</feature>
<evidence type="ECO:0008006" key="3">
    <source>
        <dbReference type="Google" id="ProtNLM"/>
    </source>
</evidence>
<dbReference type="AlphaFoldDB" id="A0A6C0CZ52"/>
<feature type="compositionally biased region" description="Low complexity" evidence="1">
    <location>
        <begin position="129"/>
        <end position="139"/>
    </location>
</feature>